<dbReference type="AlphaFoldDB" id="A0A1B6HHP2"/>
<evidence type="ECO:0000256" key="2">
    <source>
        <dbReference type="ARBA" id="ARBA00006370"/>
    </source>
</evidence>
<keyword evidence="3" id="KW-0964">Secreted</keyword>
<evidence type="ECO:0000259" key="5">
    <source>
        <dbReference type="SMART" id="SM00737"/>
    </source>
</evidence>
<protein>
    <recommendedName>
        <fullName evidence="5">MD-2-related lipid-recognition domain-containing protein</fullName>
    </recommendedName>
</protein>
<proteinExistence type="inferred from homology"/>
<sequence>MSPYFALVLLAAAVLCPAEAEVVRVQKCHLPAASRSACVVHEVRVDPCPEALENRPCKIRLGANYSMSFDYTPTFSATRAGSQASKVSSLVDIPFEQMDINGCKYTTCPIEANKRQVYTYAIEVGTQFPANVAPNSVHQGKMKLWNEDDHHQQCCFKMHFETLL</sequence>
<evidence type="ECO:0000256" key="1">
    <source>
        <dbReference type="ARBA" id="ARBA00004613"/>
    </source>
</evidence>
<dbReference type="FunFam" id="2.60.40.770:FF:000001">
    <property type="entry name" value="NPC intracellular cholesterol transporter 2"/>
    <property type="match status" value="1"/>
</dbReference>
<dbReference type="EMBL" id="GECU01033585">
    <property type="protein sequence ID" value="JAS74121.1"/>
    <property type="molecule type" value="Transcribed_RNA"/>
</dbReference>
<accession>A0A1B6HHP2</accession>
<gene>
    <name evidence="6" type="ORF">g.17011</name>
</gene>
<comment type="subcellular location">
    <subcellularLocation>
        <location evidence="1">Secreted</location>
    </subcellularLocation>
</comment>
<dbReference type="InterPro" id="IPR014756">
    <property type="entry name" value="Ig_E-set"/>
</dbReference>
<dbReference type="Gene3D" id="2.60.40.770">
    <property type="match status" value="1"/>
</dbReference>
<evidence type="ECO:0000256" key="4">
    <source>
        <dbReference type="SAM" id="SignalP"/>
    </source>
</evidence>
<comment type="similarity">
    <text evidence="2">Belongs to the NPC2 family.</text>
</comment>
<organism evidence="6">
    <name type="scientific">Homalodisca liturata</name>
    <dbReference type="NCBI Taxonomy" id="320908"/>
    <lineage>
        <taxon>Eukaryota</taxon>
        <taxon>Metazoa</taxon>
        <taxon>Ecdysozoa</taxon>
        <taxon>Arthropoda</taxon>
        <taxon>Hexapoda</taxon>
        <taxon>Insecta</taxon>
        <taxon>Pterygota</taxon>
        <taxon>Neoptera</taxon>
        <taxon>Paraneoptera</taxon>
        <taxon>Hemiptera</taxon>
        <taxon>Auchenorrhyncha</taxon>
        <taxon>Membracoidea</taxon>
        <taxon>Cicadellidae</taxon>
        <taxon>Cicadellinae</taxon>
        <taxon>Proconiini</taxon>
        <taxon>Homalodisca</taxon>
    </lineage>
</organism>
<feature type="domain" description="MD-2-related lipid-recognition" evidence="5">
    <location>
        <begin position="25"/>
        <end position="160"/>
    </location>
</feature>
<dbReference type="SMART" id="SM00737">
    <property type="entry name" value="ML"/>
    <property type="match status" value="1"/>
</dbReference>
<feature type="signal peptide" evidence="4">
    <location>
        <begin position="1"/>
        <end position="20"/>
    </location>
</feature>
<dbReference type="Pfam" id="PF02221">
    <property type="entry name" value="E1_DerP2_DerF2"/>
    <property type="match status" value="1"/>
</dbReference>
<dbReference type="InterPro" id="IPR003172">
    <property type="entry name" value="ML_dom"/>
</dbReference>
<dbReference type="SUPFAM" id="SSF81296">
    <property type="entry name" value="E set domains"/>
    <property type="match status" value="1"/>
</dbReference>
<evidence type="ECO:0000313" key="6">
    <source>
        <dbReference type="EMBL" id="JAS74121.1"/>
    </source>
</evidence>
<evidence type="ECO:0000256" key="3">
    <source>
        <dbReference type="ARBA" id="ARBA00022525"/>
    </source>
</evidence>
<reference evidence="6" key="1">
    <citation type="submission" date="2015-11" db="EMBL/GenBank/DDBJ databases">
        <title>De novo transcriptome assembly of four potential Pierce s Disease insect vectors from Arizona vineyards.</title>
        <authorList>
            <person name="Tassone E.E."/>
        </authorList>
    </citation>
    <scope>NUCLEOTIDE SEQUENCE</scope>
</reference>
<keyword evidence="4" id="KW-0732">Signal</keyword>
<dbReference type="GO" id="GO:0005576">
    <property type="term" value="C:extracellular region"/>
    <property type="evidence" value="ECO:0007669"/>
    <property type="project" value="UniProtKB-SubCell"/>
</dbReference>
<feature type="chain" id="PRO_5008584337" description="MD-2-related lipid-recognition domain-containing protein" evidence="4">
    <location>
        <begin position="21"/>
        <end position="164"/>
    </location>
</feature>
<name>A0A1B6HHP2_9HEMI</name>